<sequence length="52" mass="6067">MNSDYHPQRHPPCLKLPHSTAAGRLLFVPHVQETGRQRKVRFGASIWRKTFL</sequence>
<gene>
    <name evidence="1" type="ORF">CCHL11_00557</name>
</gene>
<evidence type="ECO:0000313" key="1">
    <source>
        <dbReference type="EMBL" id="OLN87932.1"/>
    </source>
</evidence>
<proteinExistence type="predicted"/>
<reference evidence="1 2" key="1">
    <citation type="submission" date="2016-11" db="EMBL/GenBank/DDBJ databases">
        <title>Draft Genome Assembly of Colletotrichum chlorophyti a pathogen of herbaceous plants.</title>
        <authorList>
            <person name="Gan P."/>
            <person name="Narusaka M."/>
            <person name="Tsushima A."/>
            <person name="Narusaka Y."/>
            <person name="Takano Y."/>
            <person name="Shirasu K."/>
        </authorList>
    </citation>
    <scope>NUCLEOTIDE SEQUENCE [LARGE SCALE GENOMIC DNA]</scope>
    <source>
        <strain evidence="1 2">NTL11</strain>
    </source>
</reference>
<keyword evidence="2" id="KW-1185">Reference proteome</keyword>
<name>A0A1Q8RU63_9PEZI</name>
<organism evidence="1 2">
    <name type="scientific">Colletotrichum chlorophyti</name>
    <dbReference type="NCBI Taxonomy" id="708187"/>
    <lineage>
        <taxon>Eukaryota</taxon>
        <taxon>Fungi</taxon>
        <taxon>Dikarya</taxon>
        <taxon>Ascomycota</taxon>
        <taxon>Pezizomycotina</taxon>
        <taxon>Sordariomycetes</taxon>
        <taxon>Hypocreomycetidae</taxon>
        <taxon>Glomerellales</taxon>
        <taxon>Glomerellaceae</taxon>
        <taxon>Colletotrichum</taxon>
    </lineage>
</organism>
<accession>A0A1Q8RU63</accession>
<dbReference type="Proteomes" id="UP000186583">
    <property type="component" value="Unassembled WGS sequence"/>
</dbReference>
<evidence type="ECO:0000313" key="2">
    <source>
        <dbReference type="Proteomes" id="UP000186583"/>
    </source>
</evidence>
<comment type="caution">
    <text evidence="1">The sequence shown here is derived from an EMBL/GenBank/DDBJ whole genome shotgun (WGS) entry which is preliminary data.</text>
</comment>
<dbReference type="EMBL" id="MPGH01000088">
    <property type="protein sequence ID" value="OLN87932.1"/>
    <property type="molecule type" value="Genomic_DNA"/>
</dbReference>
<dbReference type="AlphaFoldDB" id="A0A1Q8RU63"/>
<protein>
    <submittedName>
        <fullName evidence="1">Uncharacterized protein</fullName>
    </submittedName>
</protein>